<dbReference type="SMART" id="SM00387">
    <property type="entry name" value="HATPase_c"/>
    <property type="match status" value="1"/>
</dbReference>
<dbReference type="Pfam" id="PF13424">
    <property type="entry name" value="TPR_12"/>
    <property type="match status" value="2"/>
</dbReference>
<dbReference type="InterPro" id="IPR003594">
    <property type="entry name" value="HATPase_dom"/>
</dbReference>
<evidence type="ECO:0000256" key="2">
    <source>
        <dbReference type="SAM" id="Coils"/>
    </source>
</evidence>
<dbReference type="Pfam" id="PF07568">
    <property type="entry name" value="HisKA_2"/>
    <property type="match status" value="1"/>
</dbReference>
<dbReference type="InterPro" id="IPR005467">
    <property type="entry name" value="His_kinase_dom"/>
</dbReference>
<dbReference type="PANTHER" id="PTHR43065">
    <property type="entry name" value="SENSOR HISTIDINE KINASE"/>
    <property type="match status" value="1"/>
</dbReference>
<dbReference type="PROSITE" id="PS50005">
    <property type="entry name" value="TPR"/>
    <property type="match status" value="1"/>
</dbReference>
<dbReference type="STRING" id="686796.SAMN04488104_101432"/>
<dbReference type="SMART" id="SM00028">
    <property type="entry name" value="TPR"/>
    <property type="match status" value="7"/>
</dbReference>
<dbReference type="InterPro" id="IPR036890">
    <property type="entry name" value="HATPase_C_sf"/>
</dbReference>
<evidence type="ECO:0000259" key="4">
    <source>
        <dbReference type="PROSITE" id="PS50109"/>
    </source>
</evidence>
<dbReference type="Gene3D" id="3.30.565.10">
    <property type="entry name" value="Histidine kinase-like ATPase, C-terminal domain"/>
    <property type="match status" value="1"/>
</dbReference>
<dbReference type="SUPFAM" id="SSF55874">
    <property type="entry name" value="ATPase domain of HSP90 chaperone/DNA topoisomerase II/histidine kinase"/>
    <property type="match status" value="1"/>
</dbReference>
<keyword evidence="6" id="KW-1185">Reference proteome</keyword>
<feature type="domain" description="Histidine kinase" evidence="4">
    <location>
        <begin position="540"/>
        <end position="733"/>
    </location>
</feature>
<keyword evidence="2" id="KW-0175">Coiled coil</keyword>
<dbReference type="EMBL" id="FNAC01000014">
    <property type="protein sequence ID" value="SDD08199.1"/>
    <property type="molecule type" value="Genomic_DNA"/>
</dbReference>
<evidence type="ECO:0000313" key="5">
    <source>
        <dbReference type="EMBL" id="SDD08199.1"/>
    </source>
</evidence>
<feature type="repeat" description="TPR" evidence="1">
    <location>
        <begin position="370"/>
        <end position="403"/>
    </location>
</feature>
<dbReference type="PANTHER" id="PTHR43065:SF23">
    <property type="entry name" value="SENSOR HISTIDINE KINASE PDTAS"/>
    <property type="match status" value="1"/>
</dbReference>
<keyword evidence="5" id="KW-0808">Transferase</keyword>
<dbReference type="InterPro" id="IPR011990">
    <property type="entry name" value="TPR-like_helical_dom_sf"/>
</dbReference>
<reference evidence="6" key="1">
    <citation type="submission" date="2016-10" db="EMBL/GenBank/DDBJ databases">
        <authorList>
            <person name="Varghese N."/>
            <person name="Submissions S."/>
        </authorList>
    </citation>
    <scope>NUCLEOTIDE SEQUENCE [LARGE SCALE GENOMIC DNA]</scope>
    <source>
        <strain evidence="6">DSM 23095</strain>
    </source>
</reference>
<dbReference type="InterPro" id="IPR019734">
    <property type="entry name" value="TPR_rpt"/>
</dbReference>
<name>A0A1G6RUC4_9BACT</name>
<gene>
    <name evidence="5" type="ORF">SAMN04488104_101432</name>
</gene>
<dbReference type="Pfam" id="PF02518">
    <property type="entry name" value="HATPase_c"/>
    <property type="match status" value="1"/>
</dbReference>
<feature type="transmembrane region" description="Helical" evidence="3">
    <location>
        <begin position="489"/>
        <end position="507"/>
    </location>
</feature>
<dbReference type="Gene3D" id="1.25.40.10">
    <property type="entry name" value="Tetratricopeptide repeat domain"/>
    <property type="match status" value="2"/>
</dbReference>
<dbReference type="RefSeq" id="WP_087938944.1">
    <property type="nucleotide sequence ID" value="NZ_FNAC01000014.1"/>
</dbReference>
<evidence type="ECO:0000256" key="1">
    <source>
        <dbReference type="PROSITE-ProRule" id="PRU00339"/>
    </source>
</evidence>
<proteinExistence type="predicted"/>
<dbReference type="InterPro" id="IPR011495">
    <property type="entry name" value="Sig_transdc_His_kin_sub2_dim/P"/>
</dbReference>
<dbReference type="GO" id="GO:0016301">
    <property type="term" value="F:kinase activity"/>
    <property type="evidence" value="ECO:0007669"/>
    <property type="project" value="UniProtKB-KW"/>
</dbReference>
<dbReference type="SUPFAM" id="SSF48452">
    <property type="entry name" value="TPR-like"/>
    <property type="match status" value="3"/>
</dbReference>
<dbReference type="OrthoDB" id="9767435at2"/>
<keyword evidence="3" id="KW-0812">Transmembrane</keyword>
<keyword evidence="3" id="KW-0472">Membrane</keyword>
<dbReference type="Pfam" id="PF13181">
    <property type="entry name" value="TPR_8"/>
    <property type="match status" value="1"/>
</dbReference>
<keyword evidence="5" id="KW-0418">Kinase</keyword>
<evidence type="ECO:0000313" key="6">
    <source>
        <dbReference type="Proteomes" id="UP000199060"/>
    </source>
</evidence>
<sequence>MRRILTFLLCLISQLSFSQTEKDSWVQDSLQLYIEGVEKRIQSDNRSEAITLIQLVYDQGSKTLAPEIFDFFLDLIEDPRLENKQDVLGTAYHYLGNLEFYRGQTDAAKSNFEQALVYYDEGGREKDAAGMAMNLGIIKERQSDYEGAIESYLVAIPIFSKADDLAGLAVALENLGLAYSYQGEYRKALEYLSQTDSVLTIRTDPEDSRWTNLFYNKSNVHLNIGNLDSALHFVLKGLRISEKNEDWSQANAGHLYLTKIYERLEDWDNWRLYLDKARDFATEKENRLILAELDFELADYFLDQERFDSARFYVDKGLAFFDESKQSEGGTRGRILRGRINFRQENFAGAIADYEEALAVMNSDKSREIASIYHNLGTSYARTGEFDLAEDFLKKALILRTEFGQPNGLRDVYFALADLYQRKGDYRNAYESQIAYKQYSDSVLNENRTKQLLETQTAFETEKKDQEIELLNQQSQVQGLKAERQQAQIYLAIGGIFMFLVVAALFYNRSRVKQKANELLTQKNQKIEKQNQEREMLLKEIHHRVKNNLQIISSLLSMQTRRMNDLKMIDAMKESQSRVKTMALIHEKLYQYDNLSAINMREYLVQLSDFLTQTYRSDKKIEVEIESEEINLDIDTAIPLGLITNELLSNALKYAFEDAETGTIKIKLKETGPGEFELLVADTGKGLDQDIDIERSPTLGLRLVNSLTRQINGTMNVESQGGTTFLIHFKESSLAA</sequence>
<dbReference type="AlphaFoldDB" id="A0A1G6RUC4"/>
<keyword evidence="3" id="KW-1133">Transmembrane helix</keyword>
<dbReference type="PROSITE" id="PS50109">
    <property type="entry name" value="HIS_KIN"/>
    <property type="match status" value="1"/>
</dbReference>
<protein>
    <submittedName>
        <fullName evidence="5">Two-component sensor histidine kinase, contains HisKA and HATPase domains</fullName>
    </submittedName>
</protein>
<feature type="coiled-coil region" evidence="2">
    <location>
        <begin position="513"/>
        <end position="540"/>
    </location>
</feature>
<accession>A0A1G6RUC4</accession>
<dbReference type="Gene3D" id="3.30.450.20">
    <property type="entry name" value="PAS domain"/>
    <property type="match status" value="1"/>
</dbReference>
<organism evidence="5 6">
    <name type="scientific">Algoriphagus faecimaris</name>
    <dbReference type="NCBI Taxonomy" id="686796"/>
    <lineage>
        <taxon>Bacteria</taxon>
        <taxon>Pseudomonadati</taxon>
        <taxon>Bacteroidota</taxon>
        <taxon>Cytophagia</taxon>
        <taxon>Cytophagales</taxon>
        <taxon>Cyclobacteriaceae</taxon>
        <taxon>Algoriphagus</taxon>
    </lineage>
</organism>
<evidence type="ECO:0000256" key="3">
    <source>
        <dbReference type="SAM" id="Phobius"/>
    </source>
</evidence>
<keyword evidence="1" id="KW-0802">TPR repeat</keyword>
<dbReference type="Proteomes" id="UP000199060">
    <property type="component" value="Unassembled WGS sequence"/>
</dbReference>